<feature type="transmembrane region" description="Helical" evidence="1">
    <location>
        <begin position="119"/>
        <end position="138"/>
    </location>
</feature>
<dbReference type="RefSeq" id="WP_248706678.1">
    <property type="nucleotide sequence ID" value="NZ_CAKOET010000008.1"/>
</dbReference>
<feature type="transmembrane region" description="Helical" evidence="1">
    <location>
        <begin position="12"/>
        <end position="30"/>
    </location>
</feature>
<feature type="transmembrane region" description="Helical" evidence="1">
    <location>
        <begin position="93"/>
        <end position="113"/>
    </location>
</feature>
<accession>A0ABN8HEG7</accession>
<keyword evidence="3" id="KW-1185">Reference proteome</keyword>
<keyword evidence="1" id="KW-0472">Membrane</keyword>
<evidence type="ECO:0000256" key="1">
    <source>
        <dbReference type="SAM" id="Phobius"/>
    </source>
</evidence>
<dbReference type="Proteomes" id="UP000838102">
    <property type="component" value="Unassembled WGS sequence"/>
</dbReference>
<evidence type="ECO:0000313" key="2">
    <source>
        <dbReference type="EMBL" id="CAH1856631.1"/>
    </source>
</evidence>
<keyword evidence="1" id="KW-0812">Transmembrane</keyword>
<protein>
    <submittedName>
        <fullName evidence="2">Uncharacterized protein</fullName>
    </submittedName>
</protein>
<evidence type="ECO:0000313" key="3">
    <source>
        <dbReference type="Proteomes" id="UP000838102"/>
    </source>
</evidence>
<comment type="caution">
    <text evidence="2">The sequence shown here is derived from an EMBL/GenBank/DDBJ whole genome shotgun (WGS) entry which is preliminary data.</text>
</comment>
<keyword evidence="1" id="KW-1133">Transmembrane helix</keyword>
<feature type="transmembrane region" description="Helical" evidence="1">
    <location>
        <begin position="36"/>
        <end position="53"/>
    </location>
</feature>
<gene>
    <name evidence="2" type="ORF">LMG032447_01332</name>
</gene>
<name>A0ABN8HEG7_9LACO</name>
<proteinExistence type="predicted"/>
<reference evidence="2" key="1">
    <citation type="submission" date="2022-03" db="EMBL/GenBank/DDBJ databases">
        <authorList>
            <person name="Hettiarachchi G."/>
        </authorList>
    </citation>
    <scope>NUCLEOTIDE SEQUENCE</scope>
    <source>
        <strain evidence="2">LMG 32447</strain>
    </source>
</reference>
<organism evidence="2 3">
    <name type="scientific">Convivina praedatoris</name>
    <dbReference type="NCBI Taxonomy" id="2880963"/>
    <lineage>
        <taxon>Bacteria</taxon>
        <taxon>Bacillati</taxon>
        <taxon>Bacillota</taxon>
        <taxon>Bacilli</taxon>
        <taxon>Lactobacillales</taxon>
        <taxon>Lactobacillaceae</taxon>
        <taxon>Convivina</taxon>
    </lineage>
</organism>
<sequence>MSKTKQTIHTTFWFNNIWQGTFVLTVLFANLNYYNYAVFTALISLLFIFWESLTLKRKYNVKFGNNMYQSKNILYFISDERDKEIAYKVHTKLIITYQFIIAVALIFSTNFLYQNHLLFIVWMALALYIPNIQYYVLWNRYDKD</sequence>
<dbReference type="EMBL" id="CAKOEU010000007">
    <property type="protein sequence ID" value="CAH1856631.1"/>
    <property type="molecule type" value="Genomic_DNA"/>
</dbReference>